<proteinExistence type="predicted"/>
<feature type="compositionally biased region" description="Basic and acidic residues" evidence="1">
    <location>
        <begin position="146"/>
        <end position="162"/>
    </location>
</feature>
<protein>
    <recommendedName>
        <fullName evidence="2">DUF4629 domain-containing protein</fullName>
    </recommendedName>
</protein>
<sequence length="526" mass="57830">MEDHSLFQSNAFTPDSTQGNSLLAGQITLVIDHSTNPPVVTAHFQQPPNHPNLLHHHLHHHPLLSHLQTHQHAIYGTLLSTKDQPPQPPPVPQIWAVCPPPGYICVAAPAPAAATNITMAPIDTTMNTGNPVVPLEEAAGSPVMEATKKKEDAEQGRGETTKETAIIGEVGDSSDGMNSEKIEGEKRDGERSDEESNPSPVKEVVQCARSGAADGGGDRTGSDISSSRKQKGSVKGAKLGVRPTQNAPQPPRSRLGHQMMQSVQVFHKLGVKAQTSNQSNQSIPNEQMTEEQVILMDQDLLDFETIHVTVANSNSSVVEIRIRDDVDTIGASQAEHPSSAKPTVFDNPITLDNLSQKSASSTTKSVSPSCQSRQPTSSGGTIHSDPTHSQPFAPPITQNHPPFKAPNPHPRRRYRGSRHQFPNTCHHPTPPGQYGRLPPPDSLYFPSPWQASVPISLWQREEREDMKRKTQQQRERVSRITKQGWDHNVFINRDQYTLEKYLSSSTVPMLKGTMSAWKKLMEIWNK</sequence>
<dbReference type="InterPro" id="IPR027898">
    <property type="entry name" value="DUF4629"/>
</dbReference>
<feature type="compositionally biased region" description="Basic and acidic residues" evidence="1">
    <location>
        <begin position="178"/>
        <end position="190"/>
    </location>
</feature>
<evidence type="ECO:0000313" key="3">
    <source>
        <dbReference type="Proteomes" id="UP001652741"/>
    </source>
</evidence>
<feature type="domain" description="DUF4629" evidence="2">
    <location>
        <begin position="244"/>
        <end position="272"/>
    </location>
</feature>
<evidence type="ECO:0000256" key="1">
    <source>
        <dbReference type="SAM" id="MobiDB-lite"/>
    </source>
</evidence>
<name>A0A1S3RUU9_SALSA</name>
<evidence type="ECO:0000259" key="2">
    <source>
        <dbReference type="Pfam" id="PF15442"/>
    </source>
</evidence>
<dbReference type="RefSeq" id="XP_014056066.1">
    <property type="nucleotide sequence ID" value="XM_014200591.1"/>
</dbReference>
<feature type="compositionally biased region" description="Low complexity" evidence="1">
    <location>
        <begin position="356"/>
        <end position="372"/>
    </location>
</feature>
<keyword evidence="3" id="KW-1185">Reference proteome</keyword>
<dbReference type="KEGG" id="sasa:106605203"/>
<reference evidence="4" key="1">
    <citation type="submission" date="2025-08" db="UniProtKB">
        <authorList>
            <consortium name="RefSeq"/>
        </authorList>
    </citation>
    <scope>IDENTIFICATION</scope>
</reference>
<evidence type="ECO:0000313" key="4">
    <source>
        <dbReference type="RefSeq" id="XP_014056066.1"/>
    </source>
</evidence>
<dbReference type="AlphaFoldDB" id="A0A1S3RUU9"/>
<dbReference type="Proteomes" id="UP001652741">
    <property type="component" value="Chromosome ssa05"/>
</dbReference>
<feature type="region of interest" description="Disordered" evidence="1">
    <location>
        <begin position="137"/>
        <end position="254"/>
    </location>
</feature>
<feature type="compositionally biased region" description="Basic residues" evidence="1">
    <location>
        <begin position="409"/>
        <end position="418"/>
    </location>
</feature>
<dbReference type="Pfam" id="PF15442">
    <property type="entry name" value="DUF4629"/>
    <property type="match status" value="1"/>
</dbReference>
<accession>A0A1S3RUU9</accession>
<feature type="region of interest" description="Disordered" evidence="1">
    <location>
        <begin position="356"/>
        <end position="443"/>
    </location>
</feature>
<organism evidence="3 4">
    <name type="scientific">Salmo salar</name>
    <name type="common">Atlantic salmon</name>
    <dbReference type="NCBI Taxonomy" id="8030"/>
    <lineage>
        <taxon>Eukaryota</taxon>
        <taxon>Metazoa</taxon>
        <taxon>Chordata</taxon>
        <taxon>Craniata</taxon>
        <taxon>Vertebrata</taxon>
        <taxon>Euteleostomi</taxon>
        <taxon>Actinopterygii</taxon>
        <taxon>Neopterygii</taxon>
        <taxon>Teleostei</taxon>
        <taxon>Protacanthopterygii</taxon>
        <taxon>Salmoniformes</taxon>
        <taxon>Salmonidae</taxon>
        <taxon>Salmoninae</taxon>
        <taxon>Salmo</taxon>
    </lineage>
</organism>
<gene>
    <name evidence="4" type="primary">LOC106605203</name>
</gene>
<dbReference type="GeneID" id="106605203"/>